<feature type="domain" description="Topo IA-type catalytic" evidence="2">
    <location>
        <begin position="1"/>
        <end position="86"/>
    </location>
</feature>
<organism evidence="3 4">
    <name type="scientific">Salmonella enterica subsp. enterica serovar Daytona</name>
    <dbReference type="NCBI Taxonomy" id="1962639"/>
    <lineage>
        <taxon>Bacteria</taxon>
        <taxon>Pseudomonadati</taxon>
        <taxon>Pseudomonadota</taxon>
        <taxon>Gammaproteobacteria</taxon>
        <taxon>Enterobacterales</taxon>
        <taxon>Enterobacteriaceae</taxon>
        <taxon>Salmonella</taxon>
    </lineage>
</organism>
<gene>
    <name evidence="3" type="primary">topA_5</name>
    <name evidence="3" type="ORF">NCTC7102_03336</name>
</gene>
<dbReference type="Pfam" id="PF01131">
    <property type="entry name" value="Topoisom_bac"/>
    <property type="match status" value="1"/>
</dbReference>
<evidence type="ECO:0000259" key="2">
    <source>
        <dbReference type="PROSITE" id="PS52039"/>
    </source>
</evidence>
<dbReference type="SUPFAM" id="SSF56712">
    <property type="entry name" value="Prokaryotic type I DNA topoisomerase"/>
    <property type="match status" value="1"/>
</dbReference>
<dbReference type="PANTHER" id="PTHR42785">
    <property type="entry name" value="DNA TOPOISOMERASE, TYPE IA, CORE"/>
    <property type="match status" value="1"/>
</dbReference>
<dbReference type="AlphaFoldDB" id="A0A447JJ31"/>
<dbReference type="InterPro" id="IPR023405">
    <property type="entry name" value="Topo_IA_core_domain"/>
</dbReference>
<dbReference type="InterPro" id="IPR000380">
    <property type="entry name" value="Topo_IA"/>
</dbReference>
<dbReference type="GO" id="GO:0003677">
    <property type="term" value="F:DNA binding"/>
    <property type="evidence" value="ECO:0007669"/>
    <property type="project" value="InterPro"/>
</dbReference>
<dbReference type="InterPro" id="IPR013497">
    <property type="entry name" value="Topo_IA_cen"/>
</dbReference>
<dbReference type="PANTHER" id="PTHR42785:SF1">
    <property type="entry name" value="DNA TOPOISOMERASE"/>
    <property type="match status" value="1"/>
</dbReference>
<dbReference type="Gene3D" id="1.10.460.10">
    <property type="entry name" value="Topoisomerase I, domain 2"/>
    <property type="match status" value="1"/>
</dbReference>
<dbReference type="Gene3D" id="2.70.20.10">
    <property type="entry name" value="Topoisomerase I, domain 3"/>
    <property type="match status" value="1"/>
</dbReference>
<keyword evidence="1 3" id="KW-0413">Isomerase</keyword>
<dbReference type="InterPro" id="IPR013824">
    <property type="entry name" value="Topo_IA_cen_sub1"/>
</dbReference>
<evidence type="ECO:0000313" key="4">
    <source>
        <dbReference type="Proteomes" id="UP000281393"/>
    </source>
</evidence>
<protein>
    <submittedName>
        <fullName evidence="3">DNA topoisomerase 1</fullName>
        <ecNumber evidence="3">5.99.1.2</ecNumber>
    </submittedName>
</protein>
<dbReference type="Proteomes" id="UP000281393">
    <property type="component" value="Chromosome"/>
</dbReference>
<proteinExistence type="predicted"/>
<name>A0A447JJ31_SALET</name>
<evidence type="ECO:0000256" key="1">
    <source>
        <dbReference type="ARBA" id="ARBA00023235"/>
    </source>
</evidence>
<accession>A0A447JJ31</accession>
<dbReference type="GO" id="GO:0006265">
    <property type="term" value="P:DNA topological change"/>
    <property type="evidence" value="ECO:0007669"/>
    <property type="project" value="InterPro"/>
</dbReference>
<dbReference type="InterPro" id="IPR013825">
    <property type="entry name" value="Topo_IA_cen_sub2"/>
</dbReference>
<sequence length="86" mass="9645">MPALRKGDEDRTLPAVNKGDALTLLELTPAQHFTKPPARFSEASLVKELEKRGIGRPSTYASIISTIQDRGYVRVENRRFYAEKNG</sequence>
<dbReference type="PROSITE" id="PS52039">
    <property type="entry name" value="TOPO_IA_2"/>
    <property type="match status" value="1"/>
</dbReference>
<evidence type="ECO:0000313" key="3">
    <source>
        <dbReference type="EMBL" id="VDY42615.1"/>
    </source>
</evidence>
<reference evidence="3 4" key="1">
    <citation type="submission" date="2018-12" db="EMBL/GenBank/DDBJ databases">
        <authorList>
            <consortium name="Pathogen Informatics"/>
        </authorList>
    </citation>
    <scope>NUCLEOTIDE SEQUENCE [LARGE SCALE GENOMIC DNA]</scope>
    <source>
        <strain evidence="3 4">NCTC7102</strain>
    </source>
</reference>
<dbReference type="EMBL" id="LR133909">
    <property type="protein sequence ID" value="VDY42615.1"/>
    <property type="molecule type" value="Genomic_DNA"/>
</dbReference>
<dbReference type="GO" id="GO:0003917">
    <property type="term" value="F:DNA topoisomerase type I (single strand cut, ATP-independent) activity"/>
    <property type="evidence" value="ECO:0007669"/>
    <property type="project" value="InterPro"/>
</dbReference>
<dbReference type="EC" id="5.99.1.2" evidence="3"/>